<gene>
    <name evidence="2" type="ORF">CERSUDRAFT_125850</name>
</gene>
<name>M2PE78_CERS8</name>
<proteinExistence type="predicted"/>
<accession>M2PE78</accession>
<evidence type="ECO:0000313" key="3">
    <source>
        <dbReference type="Proteomes" id="UP000016930"/>
    </source>
</evidence>
<organism evidence="2 3">
    <name type="scientific">Ceriporiopsis subvermispora (strain B)</name>
    <name type="common">White-rot fungus</name>
    <name type="synonym">Gelatoporia subvermispora</name>
    <dbReference type="NCBI Taxonomy" id="914234"/>
    <lineage>
        <taxon>Eukaryota</taxon>
        <taxon>Fungi</taxon>
        <taxon>Dikarya</taxon>
        <taxon>Basidiomycota</taxon>
        <taxon>Agaricomycotina</taxon>
        <taxon>Agaricomycetes</taxon>
        <taxon>Polyporales</taxon>
        <taxon>Gelatoporiaceae</taxon>
        <taxon>Gelatoporia</taxon>
    </lineage>
</organism>
<dbReference type="Proteomes" id="UP000016930">
    <property type="component" value="Unassembled WGS sequence"/>
</dbReference>
<protein>
    <submittedName>
        <fullName evidence="2">Uncharacterized protein</fullName>
    </submittedName>
</protein>
<keyword evidence="3" id="KW-1185">Reference proteome</keyword>
<feature type="compositionally biased region" description="Polar residues" evidence="1">
    <location>
        <begin position="213"/>
        <end position="224"/>
    </location>
</feature>
<reference evidence="2 3" key="1">
    <citation type="journal article" date="2012" name="Proc. Natl. Acad. Sci. U.S.A.">
        <title>Comparative genomics of Ceriporiopsis subvermispora and Phanerochaete chrysosporium provide insight into selective ligninolysis.</title>
        <authorList>
            <person name="Fernandez-Fueyo E."/>
            <person name="Ruiz-Duenas F.J."/>
            <person name="Ferreira P."/>
            <person name="Floudas D."/>
            <person name="Hibbett D.S."/>
            <person name="Canessa P."/>
            <person name="Larrondo L.F."/>
            <person name="James T.Y."/>
            <person name="Seelenfreund D."/>
            <person name="Lobos S."/>
            <person name="Polanco R."/>
            <person name="Tello M."/>
            <person name="Honda Y."/>
            <person name="Watanabe T."/>
            <person name="Watanabe T."/>
            <person name="Ryu J.S."/>
            <person name="Kubicek C.P."/>
            <person name="Schmoll M."/>
            <person name="Gaskell J."/>
            <person name="Hammel K.E."/>
            <person name="St John F.J."/>
            <person name="Vanden Wymelenberg A."/>
            <person name="Sabat G."/>
            <person name="Splinter BonDurant S."/>
            <person name="Syed K."/>
            <person name="Yadav J.S."/>
            <person name="Doddapaneni H."/>
            <person name="Subramanian V."/>
            <person name="Lavin J.L."/>
            <person name="Oguiza J.A."/>
            <person name="Perez G."/>
            <person name="Pisabarro A.G."/>
            <person name="Ramirez L."/>
            <person name="Santoyo F."/>
            <person name="Master E."/>
            <person name="Coutinho P.M."/>
            <person name="Henrissat B."/>
            <person name="Lombard V."/>
            <person name="Magnuson J.K."/>
            <person name="Kuees U."/>
            <person name="Hori C."/>
            <person name="Igarashi K."/>
            <person name="Samejima M."/>
            <person name="Held B.W."/>
            <person name="Barry K.W."/>
            <person name="LaButti K.M."/>
            <person name="Lapidus A."/>
            <person name="Lindquist E.A."/>
            <person name="Lucas S.M."/>
            <person name="Riley R."/>
            <person name="Salamov A.A."/>
            <person name="Hoffmeister D."/>
            <person name="Schwenk D."/>
            <person name="Hadar Y."/>
            <person name="Yarden O."/>
            <person name="de Vries R.P."/>
            <person name="Wiebenga A."/>
            <person name="Stenlid J."/>
            <person name="Eastwood D."/>
            <person name="Grigoriev I.V."/>
            <person name="Berka R.M."/>
            <person name="Blanchette R.A."/>
            <person name="Kersten P."/>
            <person name="Martinez A.T."/>
            <person name="Vicuna R."/>
            <person name="Cullen D."/>
        </authorList>
    </citation>
    <scope>NUCLEOTIDE SEQUENCE [LARGE SCALE GENOMIC DNA]</scope>
    <source>
        <strain evidence="2 3">B</strain>
    </source>
</reference>
<dbReference type="EMBL" id="KB445804">
    <property type="protein sequence ID" value="EMD34174.1"/>
    <property type="molecule type" value="Genomic_DNA"/>
</dbReference>
<dbReference type="HOGENOM" id="CLU_1234855_0_0_1"/>
<feature type="compositionally biased region" description="Basic and acidic residues" evidence="1">
    <location>
        <begin position="195"/>
        <end position="204"/>
    </location>
</feature>
<dbReference type="AlphaFoldDB" id="M2PE78"/>
<evidence type="ECO:0000256" key="1">
    <source>
        <dbReference type="SAM" id="MobiDB-lite"/>
    </source>
</evidence>
<feature type="region of interest" description="Disordered" evidence="1">
    <location>
        <begin position="195"/>
        <end position="224"/>
    </location>
</feature>
<sequence length="224" mass="25030">MRGGAPRIMNLVPSHFPIQQNTSSALTGTSEYDRLRISSMFENVRPMEEKEVVVGHVRIPMFRGSGPPDYTGNHYRRARPGVDDRFLKAIMQCSSPKEVMSPGVGNQCLCHQGPMLSMLLGKGDQQVRGLSMFVRPERNDGSCCLVKPLKQMNVLRSWSLHCCLPGEFVLLQSIEGSLRKGMTWYDEKKSRPLTLDEDHAVESRHSRRRSTPDRTASAGSAISA</sequence>
<feature type="non-terminal residue" evidence="2">
    <location>
        <position position="1"/>
    </location>
</feature>
<evidence type="ECO:0000313" key="2">
    <source>
        <dbReference type="EMBL" id="EMD34174.1"/>
    </source>
</evidence>